<organism evidence="6 7">
    <name type="scientific">Corynebacterium cystitidis DSM 20524</name>
    <dbReference type="NCBI Taxonomy" id="1121357"/>
    <lineage>
        <taxon>Bacteria</taxon>
        <taxon>Bacillati</taxon>
        <taxon>Actinomycetota</taxon>
        <taxon>Actinomycetes</taxon>
        <taxon>Mycobacteriales</taxon>
        <taxon>Corynebacteriaceae</taxon>
        <taxon>Corynebacterium</taxon>
    </lineage>
</organism>
<evidence type="ECO:0000256" key="3">
    <source>
        <dbReference type="ARBA" id="ARBA00022989"/>
    </source>
</evidence>
<dbReference type="RefSeq" id="WP_092254932.1">
    <property type="nucleotide sequence ID" value="NZ_CP047199.1"/>
</dbReference>
<feature type="transmembrane region" description="Helical" evidence="5">
    <location>
        <begin position="71"/>
        <end position="88"/>
    </location>
</feature>
<evidence type="ECO:0000313" key="6">
    <source>
        <dbReference type="EMBL" id="SER43287.1"/>
    </source>
</evidence>
<dbReference type="AlphaFoldDB" id="A0A1H9P5C1"/>
<keyword evidence="3 5" id="KW-1133">Transmembrane helix</keyword>
<dbReference type="Pfam" id="PF02361">
    <property type="entry name" value="CbiQ"/>
    <property type="match status" value="1"/>
</dbReference>
<dbReference type="STRING" id="1121357.SAMN05661109_00217"/>
<name>A0A1H9P5C1_9CORY</name>
<dbReference type="PANTHER" id="PTHR33514:SF13">
    <property type="entry name" value="PROTEIN ABCI12, CHLOROPLASTIC"/>
    <property type="match status" value="1"/>
</dbReference>
<dbReference type="EMBL" id="FOGQ01000001">
    <property type="protein sequence ID" value="SER43287.1"/>
    <property type="molecule type" value="Genomic_DNA"/>
</dbReference>
<evidence type="ECO:0000313" key="7">
    <source>
        <dbReference type="Proteomes" id="UP000198929"/>
    </source>
</evidence>
<proteinExistence type="predicted"/>
<evidence type="ECO:0000256" key="2">
    <source>
        <dbReference type="ARBA" id="ARBA00022692"/>
    </source>
</evidence>
<gene>
    <name evidence="6" type="ORF">SAMN05661109_00217</name>
</gene>
<feature type="transmembrane region" description="Helical" evidence="5">
    <location>
        <begin position="26"/>
        <end position="59"/>
    </location>
</feature>
<evidence type="ECO:0000256" key="4">
    <source>
        <dbReference type="ARBA" id="ARBA00023136"/>
    </source>
</evidence>
<dbReference type="InterPro" id="IPR003339">
    <property type="entry name" value="ABC/ECF_trnsptr_transmembrane"/>
</dbReference>
<keyword evidence="7" id="KW-1185">Reference proteome</keyword>
<sequence length="204" mass="22031">MITVVPMGVYVSSDTVLHRLPAWSKMLVLIVFVISTTIFANTVSQACYALAIVAVGYLVARIPCRTAAGQTLPVLPLLLFLGAFQVWQHSWSHGIALVISLFACVAAASLLTLTTTIAELMESLERALRPLEKFGLPVDTISLSLSLTIRLIPLMLDTVNEVMQARQARGAGMSLRAFGAPIMIRSIRRARALGEALMARGVVD</sequence>
<reference evidence="7" key="1">
    <citation type="submission" date="2016-10" db="EMBL/GenBank/DDBJ databases">
        <authorList>
            <person name="Varghese N."/>
            <person name="Submissions S."/>
        </authorList>
    </citation>
    <scope>NUCLEOTIDE SEQUENCE [LARGE SCALE GENOMIC DNA]</scope>
    <source>
        <strain evidence="7">DSM 20524</strain>
    </source>
</reference>
<dbReference type="GO" id="GO:0005886">
    <property type="term" value="C:plasma membrane"/>
    <property type="evidence" value="ECO:0007669"/>
    <property type="project" value="UniProtKB-ARBA"/>
</dbReference>
<keyword evidence="2 5" id="KW-0812">Transmembrane</keyword>
<dbReference type="PANTHER" id="PTHR33514">
    <property type="entry name" value="PROTEIN ABCI12, CHLOROPLASTIC"/>
    <property type="match status" value="1"/>
</dbReference>
<feature type="transmembrane region" description="Helical" evidence="5">
    <location>
        <begin position="94"/>
        <end position="113"/>
    </location>
</feature>
<keyword evidence="4 5" id="KW-0472">Membrane</keyword>
<comment type="subcellular location">
    <subcellularLocation>
        <location evidence="1">Membrane</location>
        <topology evidence="1">Multi-pass membrane protein</topology>
    </subcellularLocation>
</comment>
<evidence type="ECO:0000256" key="5">
    <source>
        <dbReference type="SAM" id="Phobius"/>
    </source>
</evidence>
<dbReference type="Proteomes" id="UP000198929">
    <property type="component" value="Unassembled WGS sequence"/>
</dbReference>
<dbReference type="CDD" id="cd16914">
    <property type="entry name" value="EcfT"/>
    <property type="match status" value="1"/>
</dbReference>
<protein>
    <submittedName>
        <fullName evidence="6">Energy-coupling factor transporter transmembrane protein EcfT</fullName>
    </submittedName>
</protein>
<evidence type="ECO:0000256" key="1">
    <source>
        <dbReference type="ARBA" id="ARBA00004141"/>
    </source>
</evidence>
<accession>A0A1H9P5C1</accession>